<gene>
    <name evidence="8" type="ORF">COT67_01390</name>
</gene>
<dbReference type="SUPFAM" id="SSF81345">
    <property type="entry name" value="ABC transporter involved in vitamin B12 uptake, BtuC"/>
    <property type="match status" value="1"/>
</dbReference>
<feature type="transmembrane region" description="Helical" evidence="7">
    <location>
        <begin position="204"/>
        <end position="226"/>
    </location>
</feature>
<dbReference type="PANTHER" id="PTHR30477:SF0">
    <property type="entry name" value="METAL TRANSPORT SYSTEM MEMBRANE PROTEIN TM_0125-RELATED"/>
    <property type="match status" value="1"/>
</dbReference>
<feature type="transmembrane region" description="Helical" evidence="7">
    <location>
        <begin position="164"/>
        <end position="192"/>
    </location>
</feature>
<dbReference type="Gene3D" id="1.10.3470.10">
    <property type="entry name" value="ABC transporter involved in vitamin B12 uptake, BtuC"/>
    <property type="match status" value="1"/>
</dbReference>
<proteinExistence type="inferred from homology"/>
<dbReference type="EMBL" id="PEZL01000019">
    <property type="protein sequence ID" value="PIS13504.1"/>
    <property type="molecule type" value="Genomic_DNA"/>
</dbReference>
<keyword evidence="4 7" id="KW-1133">Transmembrane helix</keyword>
<reference evidence="9" key="1">
    <citation type="submission" date="2017-09" db="EMBL/GenBank/DDBJ databases">
        <title>Depth-based differentiation of microbial function through sediment-hosted aquifers and enrichment of novel symbionts in the deep terrestrial subsurface.</title>
        <authorList>
            <person name="Probst A.J."/>
            <person name="Ladd B."/>
            <person name="Jarett J.K."/>
            <person name="Geller-Mcgrath D.E."/>
            <person name="Sieber C.M.K."/>
            <person name="Emerson J.B."/>
            <person name="Anantharaman K."/>
            <person name="Thomas B.C."/>
            <person name="Malmstrom R."/>
            <person name="Stieglmeier M."/>
            <person name="Klingl A."/>
            <person name="Woyke T."/>
            <person name="Ryan C.M."/>
            <person name="Banfield J.F."/>
        </authorList>
    </citation>
    <scope>NUCLEOTIDE SEQUENCE [LARGE SCALE GENOMIC DNA]</scope>
</reference>
<organism evidence="8 9">
    <name type="scientific">Candidatus Tagabacteria bacterium CG09_land_8_20_14_0_10_41_14</name>
    <dbReference type="NCBI Taxonomy" id="1975021"/>
    <lineage>
        <taxon>Bacteria</taxon>
        <taxon>Candidatus Tagaibacteriota</taxon>
    </lineage>
</organism>
<dbReference type="InterPro" id="IPR001626">
    <property type="entry name" value="ABC_TroCD"/>
</dbReference>
<accession>A0A2H0WLH2</accession>
<keyword evidence="5 7" id="KW-0472">Membrane</keyword>
<evidence type="ECO:0000313" key="8">
    <source>
        <dbReference type="EMBL" id="PIS13504.1"/>
    </source>
</evidence>
<keyword evidence="6" id="KW-0813">Transport</keyword>
<dbReference type="GO" id="GO:0055085">
    <property type="term" value="P:transmembrane transport"/>
    <property type="evidence" value="ECO:0007669"/>
    <property type="project" value="InterPro"/>
</dbReference>
<evidence type="ECO:0000256" key="7">
    <source>
        <dbReference type="SAM" id="Phobius"/>
    </source>
</evidence>
<evidence type="ECO:0000256" key="3">
    <source>
        <dbReference type="ARBA" id="ARBA00022692"/>
    </source>
</evidence>
<comment type="subcellular location">
    <subcellularLocation>
        <location evidence="6">Cell membrane</location>
        <topology evidence="6">Multi-pass membrane protein</topology>
    </subcellularLocation>
    <subcellularLocation>
        <location evidence="1">Membrane</location>
        <topology evidence="1">Multi-pass membrane protein</topology>
    </subcellularLocation>
</comment>
<evidence type="ECO:0000256" key="5">
    <source>
        <dbReference type="ARBA" id="ARBA00023136"/>
    </source>
</evidence>
<evidence type="ECO:0000256" key="6">
    <source>
        <dbReference type="RuleBase" id="RU003943"/>
    </source>
</evidence>
<comment type="caution">
    <text evidence="8">The sequence shown here is derived from an EMBL/GenBank/DDBJ whole genome shotgun (WGS) entry which is preliminary data.</text>
</comment>
<dbReference type="AlphaFoldDB" id="A0A2H0WLH2"/>
<dbReference type="Pfam" id="PF00950">
    <property type="entry name" value="ABC-3"/>
    <property type="match status" value="1"/>
</dbReference>
<comment type="similarity">
    <text evidence="2 6">Belongs to the ABC-3 integral membrane protein family.</text>
</comment>
<dbReference type="GO" id="GO:0043190">
    <property type="term" value="C:ATP-binding cassette (ABC) transporter complex"/>
    <property type="evidence" value="ECO:0007669"/>
    <property type="project" value="InterPro"/>
</dbReference>
<keyword evidence="3 6" id="KW-0812">Transmembrane</keyword>
<evidence type="ECO:0000256" key="4">
    <source>
        <dbReference type="ARBA" id="ARBA00022989"/>
    </source>
</evidence>
<evidence type="ECO:0000256" key="2">
    <source>
        <dbReference type="ARBA" id="ARBA00008034"/>
    </source>
</evidence>
<dbReference type="PANTHER" id="PTHR30477">
    <property type="entry name" value="ABC-TRANSPORTER METAL-BINDING PROTEIN"/>
    <property type="match status" value="1"/>
</dbReference>
<dbReference type="InterPro" id="IPR037294">
    <property type="entry name" value="ABC_BtuC-like"/>
</dbReference>
<evidence type="ECO:0000313" key="9">
    <source>
        <dbReference type="Proteomes" id="UP000230353"/>
    </source>
</evidence>
<feature type="transmembrane region" description="Helical" evidence="7">
    <location>
        <begin position="113"/>
        <end position="135"/>
    </location>
</feature>
<feature type="transmembrane region" description="Helical" evidence="7">
    <location>
        <begin position="233"/>
        <end position="253"/>
    </location>
</feature>
<dbReference type="GO" id="GO:0010043">
    <property type="term" value="P:response to zinc ion"/>
    <property type="evidence" value="ECO:0007669"/>
    <property type="project" value="TreeGrafter"/>
</dbReference>
<dbReference type="Proteomes" id="UP000230353">
    <property type="component" value="Unassembled WGS sequence"/>
</dbReference>
<sequence length="258" mass="27420">MSQFVLALIMGSFIGAAAGYLGTLMLSKRMVLVAGPLGHLTLPGIALAFLFGFDVSLGAFMAVSLGIILIWLLEIKTKLPMEALTAIVFATGVAITFLFLPEEKTIPALIGDISQISPIIVTITVILSLSVIFVIKKIYKKIVLAEISEDIAKSEGINVKKYNFIYLFCIAIVVSLGAKVVGGLMTAALVAIPACTSKNLSKNIFQYCLGGLFFGGLSCLIGIILFKFTNIPAGPLIVLSSAFFFLISLIFSAKGGKR</sequence>
<name>A0A2H0WLH2_9BACT</name>
<feature type="transmembrane region" description="Helical" evidence="7">
    <location>
        <begin position="42"/>
        <end position="71"/>
    </location>
</feature>
<evidence type="ECO:0000256" key="1">
    <source>
        <dbReference type="ARBA" id="ARBA00004141"/>
    </source>
</evidence>
<feature type="transmembrane region" description="Helical" evidence="7">
    <location>
        <begin position="83"/>
        <end position="101"/>
    </location>
</feature>
<protein>
    <submittedName>
        <fullName evidence="8">ABC transporter</fullName>
    </submittedName>
</protein>